<dbReference type="SUPFAM" id="SSF46785">
    <property type="entry name" value="Winged helix' DNA-binding domain"/>
    <property type="match status" value="1"/>
</dbReference>
<dbReference type="Gene3D" id="1.10.10.10">
    <property type="entry name" value="Winged helix-like DNA-binding domain superfamily/Winged helix DNA-binding domain"/>
    <property type="match status" value="1"/>
</dbReference>
<evidence type="ECO:0000256" key="3">
    <source>
        <dbReference type="ARBA" id="ARBA00023125"/>
    </source>
</evidence>
<dbReference type="PANTHER" id="PTHR30346">
    <property type="entry name" value="TRANSCRIPTIONAL DUAL REGULATOR HCAR-RELATED"/>
    <property type="match status" value="1"/>
</dbReference>
<keyword evidence="3" id="KW-0238">DNA-binding</keyword>
<dbReference type="AlphaFoldDB" id="A0A248UE27"/>
<organism evidence="6 7">
    <name type="scientific">Ochrobactrum quorumnocens</name>
    <dbReference type="NCBI Taxonomy" id="271865"/>
    <lineage>
        <taxon>Bacteria</taxon>
        <taxon>Pseudomonadati</taxon>
        <taxon>Pseudomonadota</taxon>
        <taxon>Alphaproteobacteria</taxon>
        <taxon>Hyphomicrobiales</taxon>
        <taxon>Brucellaceae</taxon>
        <taxon>Brucella/Ochrobactrum group</taxon>
        <taxon>Ochrobactrum</taxon>
    </lineage>
</organism>
<name>A0A248UE27_9HYPH</name>
<feature type="domain" description="HTH lysR-type" evidence="5">
    <location>
        <begin position="3"/>
        <end position="60"/>
    </location>
</feature>
<accession>A0A248UE27</accession>
<dbReference type="OrthoDB" id="9813056at2"/>
<dbReference type="PRINTS" id="PR00039">
    <property type="entry name" value="HTHLYSR"/>
</dbReference>
<sequence length="308" mass="33955">MKFEFRHLRYFLAAAEQRSFRRAARALSVEPSTVSRRIRDLEDEIGAALFIRGHGGVSLTGAGERFIGRVRKALNHLARAAADVDVVGRGQEGVVRIGLMSSMASGFIANLVDTYGESHVGVQIDYAEGDAADHITAVRQHRLDVAFLTGGPVAEGCDLAHLWNERIYVAMSEKHELAEIEEVSWSDLQDRSFVVSKAQAGPEIQDYLVKHLSRPGHIPNVQLHAVYRDTLMQIVAQGQSLTLTSEATIATKFPGVTYRPLAGEILPFCAVWSPRNDNPAFRRLLSLAKLISKRCETCLVTKGLIDHS</sequence>
<dbReference type="SUPFAM" id="SSF53850">
    <property type="entry name" value="Periplasmic binding protein-like II"/>
    <property type="match status" value="1"/>
</dbReference>
<dbReference type="Pfam" id="PF03466">
    <property type="entry name" value="LysR_substrate"/>
    <property type="match status" value="1"/>
</dbReference>
<evidence type="ECO:0000256" key="1">
    <source>
        <dbReference type="ARBA" id="ARBA00009437"/>
    </source>
</evidence>
<dbReference type="Gene3D" id="3.40.190.10">
    <property type="entry name" value="Periplasmic binding protein-like II"/>
    <property type="match status" value="2"/>
</dbReference>
<dbReference type="FunFam" id="1.10.10.10:FF:000001">
    <property type="entry name" value="LysR family transcriptional regulator"/>
    <property type="match status" value="1"/>
</dbReference>
<dbReference type="KEGG" id="och:CES85_5718"/>
<dbReference type="Proteomes" id="UP000215256">
    <property type="component" value="Chromosome 2"/>
</dbReference>
<dbReference type="InterPro" id="IPR005119">
    <property type="entry name" value="LysR_subst-bd"/>
</dbReference>
<dbReference type="EMBL" id="CP022603">
    <property type="protein sequence ID" value="ASV84914.1"/>
    <property type="molecule type" value="Genomic_DNA"/>
</dbReference>
<dbReference type="GO" id="GO:0003677">
    <property type="term" value="F:DNA binding"/>
    <property type="evidence" value="ECO:0007669"/>
    <property type="project" value="UniProtKB-KW"/>
</dbReference>
<proteinExistence type="inferred from homology"/>
<evidence type="ECO:0000313" key="6">
    <source>
        <dbReference type="EMBL" id="ASV84914.1"/>
    </source>
</evidence>
<keyword evidence="2" id="KW-0805">Transcription regulation</keyword>
<evidence type="ECO:0000259" key="5">
    <source>
        <dbReference type="PROSITE" id="PS50931"/>
    </source>
</evidence>
<dbReference type="PANTHER" id="PTHR30346:SF0">
    <property type="entry name" value="HCA OPERON TRANSCRIPTIONAL ACTIVATOR HCAR"/>
    <property type="match status" value="1"/>
</dbReference>
<dbReference type="RefSeq" id="WP_095445534.1">
    <property type="nucleotide sequence ID" value="NZ_CP022603.1"/>
</dbReference>
<evidence type="ECO:0000256" key="2">
    <source>
        <dbReference type="ARBA" id="ARBA00023015"/>
    </source>
</evidence>
<dbReference type="GO" id="GO:0032993">
    <property type="term" value="C:protein-DNA complex"/>
    <property type="evidence" value="ECO:0007669"/>
    <property type="project" value="TreeGrafter"/>
</dbReference>
<evidence type="ECO:0000313" key="7">
    <source>
        <dbReference type="Proteomes" id="UP000215256"/>
    </source>
</evidence>
<keyword evidence="4" id="KW-0804">Transcription</keyword>
<dbReference type="Pfam" id="PF00126">
    <property type="entry name" value="HTH_1"/>
    <property type="match status" value="1"/>
</dbReference>
<comment type="similarity">
    <text evidence="1">Belongs to the LysR transcriptional regulatory family.</text>
</comment>
<dbReference type="PROSITE" id="PS50931">
    <property type="entry name" value="HTH_LYSR"/>
    <property type="match status" value="1"/>
</dbReference>
<evidence type="ECO:0000256" key="4">
    <source>
        <dbReference type="ARBA" id="ARBA00023163"/>
    </source>
</evidence>
<dbReference type="InterPro" id="IPR036390">
    <property type="entry name" value="WH_DNA-bd_sf"/>
</dbReference>
<dbReference type="GO" id="GO:0003700">
    <property type="term" value="F:DNA-binding transcription factor activity"/>
    <property type="evidence" value="ECO:0007669"/>
    <property type="project" value="InterPro"/>
</dbReference>
<gene>
    <name evidence="6" type="ORF">CES85_5718</name>
</gene>
<dbReference type="CDD" id="cd08414">
    <property type="entry name" value="PBP2_LTTR_aromatics_like"/>
    <property type="match status" value="1"/>
</dbReference>
<dbReference type="InterPro" id="IPR036388">
    <property type="entry name" value="WH-like_DNA-bd_sf"/>
</dbReference>
<dbReference type="InterPro" id="IPR000847">
    <property type="entry name" value="LysR_HTH_N"/>
</dbReference>
<reference evidence="6 7" key="1">
    <citation type="submission" date="2017-07" db="EMBL/GenBank/DDBJ databases">
        <title>Phylogenetic study on the rhizospheric bacterium Ochrobactrum sp. A44.</title>
        <authorList>
            <person name="Krzyzanowska D.M."/>
            <person name="Ossowicki A."/>
            <person name="Rajewska M."/>
            <person name="Maciag T."/>
            <person name="Kaczynski Z."/>
            <person name="Czerwicka M."/>
            <person name="Jafra S."/>
        </authorList>
    </citation>
    <scope>NUCLEOTIDE SEQUENCE [LARGE SCALE GENOMIC DNA]</scope>
    <source>
        <strain evidence="6 7">A44</strain>
    </source>
</reference>
<protein>
    <submittedName>
        <fullName evidence="6">LysR substrate binding domain protein</fullName>
    </submittedName>
</protein>